<protein>
    <submittedName>
        <fullName evidence="1">Uncharacterized protein</fullName>
    </submittedName>
</protein>
<evidence type="ECO:0000313" key="2">
    <source>
        <dbReference type="Proteomes" id="UP000054107"/>
    </source>
</evidence>
<dbReference type="Proteomes" id="UP000054107">
    <property type="component" value="Unassembled WGS sequence"/>
</dbReference>
<accession>A0A0B7N5J5</accession>
<dbReference type="EMBL" id="LN728073">
    <property type="protein sequence ID" value="CEP12677.1"/>
    <property type="molecule type" value="Genomic_DNA"/>
</dbReference>
<gene>
    <name evidence="1" type="primary">PARPA_06650.1 scaffold 22770</name>
</gene>
<sequence>MAYNVDILANRLTQAIHQSLDGSVGRKSRLVLLGTLDFGLIHSKIWLNCVKTAEGLGNELLTVLAKLYFGESTILLLKNFPVQLEAAEMLHEKSIAIDLLCQAM</sequence>
<keyword evidence="2" id="KW-1185">Reference proteome</keyword>
<proteinExistence type="predicted"/>
<organism evidence="1 2">
    <name type="scientific">Parasitella parasitica</name>
    <dbReference type="NCBI Taxonomy" id="35722"/>
    <lineage>
        <taxon>Eukaryota</taxon>
        <taxon>Fungi</taxon>
        <taxon>Fungi incertae sedis</taxon>
        <taxon>Mucoromycota</taxon>
        <taxon>Mucoromycotina</taxon>
        <taxon>Mucoromycetes</taxon>
        <taxon>Mucorales</taxon>
        <taxon>Mucorineae</taxon>
        <taxon>Mucoraceae</taxon>
        <taxon>Parasitella</taxon>
    </lineage>
</organism>
<dbReference type="AlphaFoldDB" id="A0A0B7N5J5"/>
<reference evidence="1 2" key="1">
    <citation type="submission" date="2014-09" db="EMBL/GenBank/DDBJ databases">
        <authorList>
            <person name="Ellenberger Sabrina"/>
        </authorList>
    </citation>
    <scope>NUCLEOTIDE SEQUENCE [LARGE SCALE GENOMIC DNA]</scope>
    <source>
        <strain evidence="1 2">CBS 412.66</strain>
    </source>
</reference>
<name>A0A0B7N5J5_9FUNG</name>
<evidence type="ECO:0000313" key="1">
    <source>
        <dbReference type="EMBL" id="CEP12677.1"/>
    </source>
</evidence>